<feature type="compositionally biased region" description="Basic and acidic residues" evidence="4">
    <location>
        <begin position="45"/>
        <end position="59"/>
    </location>
</feature>
<dbReference type="GO" id="GO:1904293">
    <property type="term" value="P:negative regulation of ERAD pathway"/>
    <property type="evidence" value="ECO:0007669"/>
    <property type="project" value="TreeGrafter"/>
</dbReference>
<dbReference type="Pfam" id="PF15811">
    <property type="entry name" value="SVIP"/>
    <property type="match status" value="1"/>
</dbReference>
<dbReference type="GO" id="GO:1904153">
    <property type="term" value="P:negative regulation of retrograde protein transport, ER to cytosol"/>
    <property type="evidence" value="ECO:0007669"/>
    <property type="project" value="TreeGrafter"/>
</dbReference>
<keyword evidence="1" id="KW-0519">Myristate</keyword>
<sequence length="108" mass="12188">MGMCFPCPGESAPPSPDLEEKRAKLAEAAERRQKEAASRGILDVRSVEEKRKKKEKIEKQIATSGPPPEGGLRVSIKIYLQFNLYGMLKNVSSNLFNSFFLKWIISKF</sequence>
<evidence type="ECO:0000256" key="3">
    <source>
        <dbReference type="ARBA" id="ARBA00023288"/>
    </source>
</evidence>
<evidence type="ECO:0000256" key="4">
    <source>
        <dbReference type="SAM" id="MobiDB-lite"/>
    </source>
</evidence>
<proteinExistence type="predicted"/>
<dbReference type="Proteomes" id="UP000472241">
    <property type="component" value="Unplaced"/>
</dbReference>
<dbReference type="PANTHER" id="PTHR35269:SF1">
    <property type="entry name" value="SMALL VCP_P97-INTERACTING PROTEIN"/>
    <property type="match status" value="1"/>
</dbReference>
<keyword evidence="6" id="KW-1185">Reference proteome</keyword>
<dbReference type="InterPro" id="IPR055366">
    <property type="entry name" value="SVIP_metazoa"/>
</dbReference>
<organism evidence="5 6">
    <name type="scientific">Lynx canadensis</name>
    <name type="common">Canada lynx</name>
    <name type="synonym">Felis canadensis</name>
    <dbReference type="NCBI Taxonomy" id="61383"/>
    <lineage>
        <taxon>Eukaryota</taxon>
        <taxon>Metazoa</taxon>
        <taxon>Chordata</taxon>
        <taxon>Craniata</taxon>
        <taxon>Vertebrata</taxon>
        <taxon>Euteleostomi</taxon>
        <taxon>Mammalia</taxon>
        <taxon>Eutheria</taxon>
        <taxon>Laurasiatheria</taxon>
        <taxon>Carnivora</taxon>
        <taxon>Feliformia</taxon>
        <taxon>Felidae</taxon>
        <taxon>Felinae</taxon>
        <taxon>Lynx</taxon>
    </lineage>
</organism>
<gene>
    <name evidence="5" type="primary">SVIP</name>
</gene>
<evidence type="ECO:0000256" key="2">
    <source>
        <dbReference type="ARBA" id="ARBA00023139"/>
    </source>
</evidence>
<accession>A0A667ICQ4</accession>
<evidence type="ECO:0000313" key="5">
    <source>
        <dbReference type="Ensembl" id="ENSLCNP00005029936.1"/>
    </source>
</evidence>
<feature type="region of interest" description="Disordered" evidence="4">
    <location>
        <begin position="1"/>
        <end position="70"/>
    </location>
</feature>
<name>A0A667ICQ4_LYNCA</name>
<evidence type="ECO:0000256" key="1">
    <source>
        <dbReference type="ARBA" id="ARBA00022707"/>
    </source>
</evidence>
<protein>
    <submittedName>
        <fullName evidence="5">Small VCP interacting protein</fullName>
    </submittedName>
</protein>
<dbReference type="GO" id="GO:0005789">
    <property type="term" value="C:endoplasmic reticulum membrane"/>
    <property type="evidence" value="ECO:0007669"/>
    <property type="project" value="TreeGrafter"/>
</dbReference>
<keyword evidence="2" id="KW-0564">Palmitate</keyword>
<evidence type="ECO:0000313" key="6">
    <source>
        <dbReference type="Proteomes" id="UP000472241"/>
    </source>
</evidence>
<reference evidence="5" key="2">
    <citation type="submission" date="2025-09" db="UniProtKB">
        <authorList>
            <consortium name="Ensembl"/>
        </authorList>
    </citation>
    <scope>IDENTIFICATION</scope>
</reference>
<dbReference type="GO" id="GO:0010508">
    <property type="term" value="P:positive regulation of autophagy"/>
    <property type="evidence" value="ECO:0007669"/>
    <property type="project" value="TreeGrafter"/>
</dbReference>
<dbReference type="Ensembl" id="ENSLCNT00005033412.1">
    <property type="protein sequence ID" value="ENSLCNP00005029936.1"/>
    <property type="gene ID" value="ENSLCNG00005019492.1"/>
</dbReference>
<keyword evidence="3" id="KW-0449">Lipoprotein</keyword>
<dbReference type="GO" id="GO:1904240">
    <property type="term" value="P:negative regulation of VCP-NPL4-UFD1 AAA ATPase complex assembly"/>
    <property type="evidence" value="ECO:0007669"/>
    <property type="project" value="TreeGrafter"/>
</dbReference>
<feature type="compositionally biased region" description="Basic and acidic residues" evidence="4">
    <location>
        <begin position="18"/>
        <end position="37"/>
    </location>
</feature>
<reference evidence="5" key="1">
    <citation type="submission" date="2025-08" db="UniProtKB">
        <authorList>
            <consortium name="Ensembl"/>
        </authorList>
    </citation>
    <scope>IDENTIFICATION</scope>
</reference>
<dbReference type="PANTHER" id="PTHR35269">
    <property type="entry name" value="SMALL VCP/P97-INTERACTING PROTEIN"/>
    <property type="match status" value="1"/>
</dbReference>
<dbReference type="InterPro" id="IPR031632">
    <property type="entry name" value="SVIP"/>
</dbReference>
<dbReference type="AlphaFoldDB" id="A0A667ICQ4"/>